<dbReference type="GO" id="GO:0008757">
    <property type="term" value="F:S-adenosylmethionine-dependent methyltransferase activity"/>
    <property type="evidence" value="ECO:0007669"/>
    <property type="project" value="InterPro"/>
</dbReference>
<dbReference type="Pfam" id="PF08241">
    <property type="entry name" value="Methyltransf_11"/>
    <property type="match status" value="1"/>
</dbReference>
<evidence type="ECO:0000259" key="1">
    <source>
        <dbReference type="Pfam" id="PF08241"/>
    </source>
</evidence>
<sequence>MRLDAVEHALQTLQRVQADYKTGNCIDVGGTKQVWLVVPRRPPPPVKERAAQWLRHRLGVTNPQENTETIVTDNPLLQHVPRLQFFDRGFNTEVLGAEVDTTGDFLREDDVRPFLDTFDIAFCFDTLEHVSDPFTFCHNLMRIVKPGGVVYLATVFAWEYHPSPQDYYRFSPEGLRECFARTESEVVDCGWTQPEVSVYICLRRPLAAGVK</sequence>
<feature type="domain" description="Methyltransferase type 11" evidence="1">
    <location>
        <begin position="113"/>
        <end position="151"/>
    </location>
</feature>
<dbReference type="SUPFAM" id="SSF53335">
    <property type="entry name" value="S-adenosyl-L-methionine-dependent methyltransferases"/>
    <property type="match status" value="1"/>
</dbReference>
<dbReference type="EMBL" id="JX649899">
    <property type="protein sequence ID" value="AGC72327.1"/>
    <property type="molecule type" value="Genomic_DNA"/>
</dbReference>
<reference evidence="2" key="1">
    <citation type="submission" date="2012-09" db="EMBL/GenBank/DDBJ databases">
        <title>Metagenomic Characterization of a Microbial Community in Wastewater Detects High Levels of Antibiotic Resistance.</title>
        <authorList>
            <person name="Abrams M."/>
            <person name="Caldwell A."/>
            <person name="Vandaei E."/>
            <person name="Lee W."/>
            <person name="Perrott J."/>
            <person name="Khan S.Y."/>
            <person name="Ta J."/>
            <person name="Romero D."/>
            <person name="Nguyen V."/>
            <person name="Pourmand N."/>
            <person name="Ouverney C.C."/>
        </authorList>
    </citation>
    <scope>NUCLEOTIDE SEQUENCE</scope>
</reference>
<protein>
    <recommendedName>
        <fullName evidence="1">Methyltransferase type 11 domain-containing protein</fullName>
    </recommendedName>
</protein>
<dbReference type="Gene3D" id="3.40.50.150">
    <property type="entry name" value="Vaccinia Virus protein VP39"/>
    <property type="match status" value="1"/>
</dbReference>
<accession>L7VT77</accession>
<dbReference type="AlphaFoldDB" id="L7VT77"/>
<proteinExistence type="predicted"/>
<organism evidence="2">
    <name type="scientific">uncultured bacterium A1Q1_fos_2004</name>
    <dbReference type="NCBI Taxonomy" id="1256557"/>
    <lineage>
        <taxon>Bacteria</taxon>
        <taxon>environmental samples</taxon>
    </lineage>
</organism>
<dbReference type="InterPro" id="IPR013216">
    <property type="entry name" value="Methyltransf_11"/>
</dbReference>
<dbReference type="InterPro" id="IPR029063">
    <property type="entry name" value="SAM-dependent_MTases_sf"/>
</dbReference>
<name>L7VT77_9BACT</name>
<evidence type="ECO:0000313" key="2">
    <source>
        <dbReference type="EMBL" id="AGC72327.1"/>
    </source>
</evidence>